<sequence length="456" mass="50368">MMAADVTVIASVDAEQAVLGALLLSNDAIDQISDLRAEHFYRADHQEIYRQLVGMILDGVGADVLTLRERLDRKCPDLVTLPYLNSLYQNTPSAANIARYAQIVRDRAQRRGLAELTAEIQDAARLPVDDTDVLIGRCQAGLELLTEQREGAEPVRVSDDLAAYLEDLSSRAEGKGQQAISTGHRDLDERLGGGLYGGGLYVVAARPKMGKTAFAMGIARNVSGAGHPAAFLSQEMPRRQLHDRNVAAVGKIPLNHVTDPKKLRGDDWPKLTHAIQTLETLPLWVDDQGGLRLMDVRAKARLLKRRHNLKVLFIDYLQLMEGDGNTRNDQIEQITRGLKSLAKELDIAIVLLSQLNRGLEQRPNKRPMPSDLRDSGAIEQDADAVIFLYRDEVYNPDSQDRGICEVIIGLLRQGEPGTVALRFVGEYTRFDDLALGTEFGRAPAPARKPVYSGLKD</sequence>
<dbReference type="PROSITE" id="PS51199">
    <property type="entry name" value="SF4_HELICASE"/>
    <property type="match status" value="1"/>
</dbReference>
<comment type="function">
    <text evidence="12">The main replicative DNA helicase, it participates in initiation and elongation during chromosome replication. Travels ahead of the DNA replisome, separating dsDNA into templates for DNA synthesis. A processive ATP-dependent 5'-3' DNA helicase it has DNA-dependent ATPase activity.</text>
</comment>
<dbReference type="InterPro" id="IPR007693">
    <property type="entry name" value="DNA_helicase_DnaB-like_N"/>
</dbReference>
<dbReference type="CDD" id="cd00984">
    <property type="entry name" value="DnaB_C"/>
    <property type="match status" value="1"/>
</dbReference>
<dbReference type="SUPFAM" id="SSF48024">
    <property type="entry name" value="N-terminal domain of DnaB helicase"/>
    <property type="match status" value="1"/>
</dbReference>
<dbReference type="GO" id="GO:0016887">
    <property type="term" value="F:ATP hydrolysis activity"/>
    <property type="evidence" value="ECO:0007669"/>
    <property type="project" value="RHEA"/>
</dbReference>
<dbReference type="PANTHER" id="PTHR30153:SF2">
    <property type="entry name" value="REPLICATIVE DNA HELICASE"/>
    <property type="match status" value="1"/>
</dbReference>
<dbReference type="Gene3D" id="1.10.860.10">
    <property type="entry name" value="DNAb Helicase, Chain A"/>
    <property type="match status" value="1"/>
</dbReference>
<evidence type="ECO:0000256" key="6">
    <source>
        <dbReference type="ARBA" id="ARBA00022806"/>
    </source>
</evidence>
<evidence type="ECO:0000256" key="11">
    <source>
        <dbReference type="NCBIfam" id="TIGR00665"/>
    </source>
</evidence>
<evidence type="ECO:0000256" key="4">
    <source>
        <dbReference type="ARBA" id="ARBA00022741"/>
    </source>
</evidence>
<keyword evidence="5 12" id="KW-0378">Hydrolase</keyword>
<dbReference type="Gene3D" id="3.40.50.300">
    <property type="entry name" value="P-loop containing nucleotide triphosphate hydrolases"/>
    <property type="match status" value="1"/>
</dbReference>
<keyword evidence="8 12" id="KW-0238">DNA-binding</keyword>
<dbReference type="InterPro" id="IPR036185">
    <property type="entry name" value="DNA_heli_DnaB-like_N_sf"/>
</dbReference>
<evidence type="ECO:0000256" key="9">
    <source>
        <dbReference type="ARBA" id="ARBA00023235"/>
    </source>
</evidence>
<dbReference type="Pfam" id="PF00772">
    <property type="entry name" value="DnaB"/>
    <property type="match status" value="1"/>
</dbReference>
<dbReference type="InterPro" id="IPR016136">
    <property type="entry name" value="DNA_helicase_N/primase_C"/>
</dbReference>
<evidence type="ECO:0000256" key="12">
    <source>
        <dbReference type="RuleBase" id="RU362085"/>
    </source>
</evidence>
<dbReference type="PANTHER" id="PTHR30153">
    <property type="entry name" value="REPLICATIVE DNA HELICASE DNAB"/>
    <property type="match status" value="1"/>
</dbReference>
<evidence type="ECO:0000256" key="5">
    <source>
        <dbReference type="ARBA" id="ARBA00022801"/>
    </source>
</evidence>
<protein>
    <recommendedName>
        <fullName evidence="11 12">Replicative DNA helicase</fullName>
        <ecNumber evidence="11 12">5.6.2.3</ecNumber>
    </recommendedName>
</protein>
<evidence type="ECO:0000256" key="8">
    <source>
        <dbReference type="ARBA" id="ARBA00023125"/>
    </source>
</evidence>
<dbReference type="Proteomes" id="UP000078084">
    <property type="component" value="Unassembled WGS sequence"/>
</dbReference>
<dbReference type="Pfam" id="PF03796">
    <property type="entry name" value="DnaB_C"/>
    <property type="match status" value="1"/>
</dbReference>
<keyword evidence="6 12" id="KW-0347">Helicase</keyword>
<dbReference type="GO" id="GO:0005524">
    <property type="term" value="F:ATP binding"/>
    <property type="evidence" value="ECO:0007669"/>
    <property type="project" value="UniProtKB-UniRule"/>
</dbReference>
<feature type="domain" description="SF4 helicase" evidence="13">
    <location>
        <begin position="173"/>
        <end position="437"/>
    </location>
</feature>
<dbReference type="AlphaFoldDB" id="A0A171KSF8"/>
<dbReference type="RefSeq" id="WP_068370861.1">
    <property type="nucleotide sequence ID" value="NZ_LBNE01000005.1"/>
</dbReference>
<accession>A0A171KSF8</accession>
<dbReference type="GO" id="GO:0006269">
    <property type="term" value="P:DNA replication, synthesis of primer"/>
    <property type="evidence" value="ECO:0007669"/>
    <property type="project" value="UniProtKB-UniRule"/>
</dbReference>
<dbReference type="SMART" id="SM00382">
    <property type="entry name" value="AAA"/>
    <property type="match status" value="1"/>
</dbReference>
<keyword evidence="3 12" id="KW-0235">DNA replication</keyword>
<dbReference type="SUPFAM" id="SSF52540">
    <property type="entry name" value="P-loop containing nucleoside triphosphate hydrolases"/>
    <property type="match status" value="1"/>
</dbReference>
<dbReference type="GO" id="GO:0005829">
    <property type="term" value="C:cytosol"/>
    <property type="evidence" value="ECO:0007669"/>
    <property type="project" value="TreeGrafter"/>
</dbReference>
<keyword evidence="4 12" id="KW-0547">Nucleotide-binding</keyword>
<dbReference type="GO" id="GO:1990077">
    <property type="term" value="C:primosome complex"/>
    <property type="evidence" value="ECO:0007669"/>
    <property type="project" value="UniProtKB-UniRule"/>
</dbReference>
<dbReference type="EC" id="5.6.2.3" evidence="11 12"/>
<evidence type="ECO:0000259" key="13">
    <source>
        <dbReference type="PROSITE" id="PS51199"/>
    </source>
</evidence>
<keyword evidence="7 12" id="KW-0067">ATP-binding</keyword>
<evidence type="ECO:0000313" key="14">
    <source>
        <dbReference type="EMBL" id="KKO71825.1"/>
    </source>
</evidence>
<name>A0A171KSF8_9BURK</name>
<dbReference type="InterPro" id="IPR003593">
    <property type="entry name" value="AAA+_ATPase"/>
</dbReference>
<evidence type="ECO:0000313" key="15">
    <source>
        <dbReference type="Proteomes" id="UP000078084"/>
    </source>
</evidence>
<organism evidence="14 15">
    <name type="scientific">Kerstersia gyiorum</name>
    <dbReference type="NCBI Taxonomy" id="206506"/>
    <lineage>
        <taxon>Bacteria</taxon>
        <taxon>Pseudomonadati</taxon>
        <taxon>Pseudomonadota</taxon>
        <taxon>Betaproteobacteria</taxon>
        <taxon>Burkholderiales</taxon>
        <taxon>Alcaligenaceae</taxon>
        <taxon>Kerstersia</taxon>
    </lineage>
</organism>
<evidence type="ECO:0000256" key="7">
    <source>
        <dbReference type="ARBA" id="ARBA00022840"/>
    </source>
</evidence>
<dbReference type="InterPro" id="IPR007694">
    <property type="entry name" value="DNA_helicase_DnaB-like_C"/>
</dbReference>
<keyword evidence="15" id="KW-1185">Reference proteome</keyword>
<dbReference type="GO" id="GO:0043139">
    <property type="term" value="F:5'-3' DNA helicase activity"/>
    <property type="evidence" value="ECO:0007669"/>
    <property type="project" value="UniProtKB-EC"/>
</dbReference>
<evidence type="ECO:0000256" key="1">
    <source>
        <dbReference type="ARBA" id="ARBA00008428"/>
    </source>
</evidence>
<reference evidence="14 15" key="1">
    <citation type="submission" date="2015-04" db="EMBL/GenBank/DDBJ databases">
        <title>Genome sequence of Kerstersia gyiorum CG1.</title>
        <authorList>
            <person name="Greninger A.L."/>
            <person name="Kozyreva V."/>
            <person name="Chaturvedi V."/>
        </authorList>
    </citation>
    <scope>NUCLEOTIDE SEQUENCE [LARGE SCALE GENOMIC DNA]</scope>
    <source>
        <strain evidence="14 15">CG1</strain>
    </source>
</reference>
<dbReference type="GO" id="GO:0003677">
    <property type="term" value="F:DNA binding"/>
    <property type="evidence" value="ECO:0007669"/>
    <property type="project" value="UniProtKB-UniRule"/>
</dbReference>
<comment type="similarity">
    <text evidence="1 12">Belongs to the helicase family. DnaB subfamily.</text>
</comment>
<gene>
    <name evidence="14" type="ORF">AAV32_09635</name>
</gene>
<dbReference type="NCBIfam" id="TIGR00665">
    <property type="entry name" value="DnaB"/>
    <property type="match status" value="1"/>
</dbReference>
<evidence type="ECO:0000256" key="3">
    <source>
        <dbReference type="ARBA" id="ARBA00022705"/>
    </source>
</evidence>
<dbReference type="EMBL" id="LBNE01000005">
    <property type="protein sequence ID" value="KKO71825.1"/>
    <property type="molecule type" value="Genomic_DNA"/>
</dbReference>
<proteinExistence type="inferred from homology"/>
<comment type="catalytic activity">
    <reaction evidence="10 12">
        <text>ATP + H2O = ADP + phosphate + H(+)</text>
        <dbReference type="Rhea" id="RHEA:13065"/>
        <dbReference type="ChEBI" id="CHEBI:15377"/>
        <dbReference type="ChEBI" id="CHEBI:15378"/>
        <dbReference type="ChEBI" id="CHEBI:30616"/>
        <dbReference type="ChEBI" id="CHEBI:43474"/>
        <dbReference type="ChEBI" id="CHEBI:456216"/>
        <dbReference type="EC" id="5.6.2.3"/>
    </reaction>
</comment>
<dbReference type="STRING" id="206506.AAV32_09635"/>
<dbReference type="InterPro" id="IPR007692">
    <property type="entry name" value="DNA_helicase_DnaB"/>
</dbReference>
<dbReference type="PATRIC" id="fig|206506.3.peg.2062"/>
<comment type="caution">
    <text evidence="14">The sequence shown here is derived from an EMBL/GenBank/DDBJ whole genome shotgun (WGS) entry which is preliminary data.</text>
</comment>
<dbReference type="InterPro" id="IPR027417">
    <property type="entry name" value="P-loop_NTPase"/>
</dbReference>
<evidence type="ECO:0000256" key="2">
    <source>
        <dbReference type="ARBA" id="ARBA00022515"/>
    </source>
</evidence>
<evidence type="ECO:0000256" key="10">
    <source>
        <dbReference type="ARBA" id="ARBA00048954"/>
    </source>
</evidence>
<keyword evidence="9" id="KW-0413">Isomerase</keyword>
<keyword evidence="2 12" id="KW-0639">Primosome</keyword>